<dbReference type="CDD" id="cd05466">
    <property type="entry name" value="PBP2_LTTR_substrate"/>
    <property type="match status" value="1"/>
</dbReference>
<dbReference type="FunFam" id="1.10.10.10:FF:000001">
    <property type="entry name" value="LysR family transcriptional regulator"/>
    <property type="match status" value="1"/>
</dbReference>
<dbReference type="GO" id="GO:0003677">
    <property type="term" value="F:DNA binding"/>
    <property type="evidence" value="ECO:0007669"/>
    <property type="project" value="UniProtKB-KW"/>
</dbReference>
<evidence type="ECO:0000256" key="3">
    <source>
        <dbReference type="ARBA" id="ARBA00023125"/>
    </source>
</evidence>
<protein>
    <submittedName>
        <fullName evidence="6">LysR family transcriptional regulator</fullName>
    </submittedName>
</protein>
<dbReference type="PROSITE" id="PS50931">
    <property type="entry name" value="HTH_LYSR"/>
    <property type="match status" value="1"/>
</dbReference>
<dbReference type="Pfam" id="PF00126">
    <property type="entry name" value="HTH_1"/>
    <property type="match status" value="1"/>
</dbReference>
<dbReference type="PANTHER" id="PTHR30419">
    <property type="entry name" value="HTH-TYPE TRANSCRIPTIONAL REGULATOR YBHD"/>
    <property type="match status" value="1"/>
</dbReference>
<dbReference type="PANTHER" id="PTHR30419:SF31">
    <property type="entry name" value="BLR3139 PROTEIN"/>
    <property type="match status" value="1"/>
</dbReference>
<dbReference type="eggNOG" id="COG0583">
    <property type="taxonomic scope" value="Bacteria"/>
</dbReference>
<dbReference type="InterPro" id="IPR000847">
    <property type="entry name" value="LysR_HTH_N"/>
</dbReference>
<feature type="domain" description="HTH lysR-type" evidence="5">
    <location>
        <begin position="1"/>
        <end position="58"/>
    </location>
</feature>
<dbReference type="InterPro" id="IPR036390">
    <property type="entry name" value="WH_DNA-bd_sf"/>
</dbReference>
<dbReference type="Pfam" id="PF03466">
    <property type="entry name" value="LysR_substrate"/>
    <property type="match status" value="1"/>
</dbReference>
<evidence type="ECO:0000313" key="6">
    <source>
        <dbReference type="EMBL" id="KFE34906.1"/>
    </source>
</evidence>
<keyword evidence="2" id="KW-0805">Transcription regulation</keyword>
<dbReference type="PRINTS" id="PR00039">
    <property type="entry name" value="HTHLYSR"/>
</dbReference>
<accession>A0A085TW09</accession>
<dbReference type="GO" id="GO:0005829">
    <property type="term" value="C:cytosol"/>
    <property type="evidence" value="ECO:0007669"/>
    <property type="project" value="TreeGrafter"/>
</dbReference>
<dbReference type="Proteomes" id="UP000028607">
    <property type="component" value="Unassembled WGS sequence"/>
</dbReference>
<sequence>MFIRQLTYLLALNKHRHFGRAAESCHVSQPALSNGIRELERELGITIIRRNRAFQGITPEGERVILWARRTLASLEALRQEADLVRAVPSGHLAIGVVPTAVHAASLLAAEYREIASRITLDVRSLSTPEILHLLEDGELHLAMLYDQSVTGEKYDVLPLFSERYVLIAEAEASLPHGLSWGEVAELPLCLLSRGMWNRQVLDRVFAAQGLVPDVVLETNALRVLLAECRSGRAFTVMPLSAVPPEAAVGLVAHPITPAHAEDVSLVRRKREEQTTLSDAAWRIAGNLDLQALLDDPWGGGQGPARAGPPGGPLRA</sequence>
<keyword evidence="4" id="KW-0804">Transcription</keyword>
<gene>
    <name evidence="6" type="ORF">DW2_10084</name>
</gene>
<proteinExistence type="inferred from homology"/>
<evidence type="ECO:0000259" key="5">
    <source>
        <dbReference type="PROSITE" id="PS50931"/>
    </source>
</evidence>
<organism evidence="6 7">
    <name type="scientific">Thioclava atlantica</name>
    <dbReference type="NCBI Taxonomy" id="1317124"/>
    <lineage>
        <taxon>Bacteria</taxon>
        <taxon>Pseudomonadati</taxon>
        <taxon>Pseudomonadota</taxon>
        <taxon>Alphaproteobacteria</taxon>
        <taxon>Rhodobacterales</taxon>
        <taxon>Paracoccaceae</taxon>
        <taxon>Thioclava</taxon>
    </lineage>
</organism>
<name>A0A085TW09_9RHOB</name>
<dbReference type="InterPro" id="IPR036388">
    <property type="entry name" value="WH-like_DNA-bd_sf"/>
</dbReference>
<dbReference type="SUPFAM" id="SSF53850">
    <property type="entry name" value="Periplasmic binding protein-like II"/>
    <property type="match status" value="1"/>
</dbReference>
<dbReference type="Gene3D" id="1.10.10.10">
    <property type="entry name" value="Winged helix-like DNA-binding domain superfamily/Winged helix DNA-binding domain"/>
    <property type="match status" value="1"/>
</dbReference>
<dbReference type="InterPro" id="IPR050950">
    <property type="entry name" value="HTH-type_LysR_regulators"/>
</dbReference>
<keyword evidence="7" id="KW-1185">Reference proteome</keyword>
<evidence type="ECO:0000256" key="2">
    <source>
        <dbReference type="ARBA" id="ARBA00023015"/>
    </source>
</evidence>
<dbReference type="GO" id="GO:0003700">
    <property type="term" value="F:DNA-binding transcription factor activity"/>
    <property type="evidence" value="ECO:0007669"/>
    <property type="project" value="InterPro"/>
</dbReference>
<comment type="caution">
    <text evidence="6">The sequence shown here is derived from an EMBL/GenBank/DDBJ whole genome shotgun (WGS) entry which is preliminary data.</text>
</comment>
<dbReference type="EMBL" id="AQRC01000007">
    <property type="protein sequence ID" value="KFE34906.1"/>
    <property type="molecule type" value="Genomic_DNA"/>
</dbReference>
<dbReference type="SUPFAM" id="SSF46785">
    <property type="entry name" value="Winged helix' DNA-binding domain"/>
    <property type="match status" value="1"/>
</dbReference>
<comment type="similarity">
    <text evidence="1">Belongs to the LysR transcriptional regulatory family.</text>
</comment>
<dbReference type="AlphaFoldDB" id="A0A085TW09"/>
<dbReference type="Gene3D" id="3.40.190.290">
    <property type="match status" value="1"/>
</dbReference>
<evidence type="ECO:0000256" key="4">
    <source>
        <dbReference type="ARBA" id="ARBA00023163"/>
    </source>
</evidence>
<dbReference type="PATRIC" id="fig|1317124.6.peg.2043"/>
<dbReference type="STRING" id="1317124.DW2_10084"/>
<keyword evidence="3" id="KW-0238">DNA-binding</keyword>
<evidence type="ECO:0000256" key="1">
    <source>
        <dbReference type="ARBA" id="ARBA00009437"/>
    </source>
</evidence>
<dbReference type="InterPro" id="IPR005119">
    <property type="entry name" value="LysR_subst-bd"/>
</dbReference>
<evidence type="ECO:0000313" key="7">
    <source>
        <dbReference type="Proteomes" id="UP000028607"/>
    </source>
</evidence>
<reference evidence="6 7" key="2">
    <citation type="journal article" date="2015" name="Antonie Van Leeuwenhoek">
        <title>Thioclava indica sp. nov., isolated from surface seawater of the Indian Ocean.</title>
        <authorList>
            <person name="Liu Y."/>
            <person name="Lai Q."/>
            <person name="Du J."/>
            <person name="Xu H."/>
            <person name="Jiang L."/>
            <person name="Shao Z."/>
        </authorList>
    </citation>
    <scope>NUCLEOTIDE SEQUENCE [LARGE SCALE GENOMIC DNA]</scope>
    <source>
        <strain evidence="6 7">13D2W-2</strain>
    </source>
</reference>
<reference evidence="7" key="1">
    <citation type="submission" date="2013-04" db="EMBL/GenBank/DDBJ databases">
        <title>Thioclava sp. 13D2W-2 Genome Sequencing.</title>
        <authorList>
            <person name="Lai Q."/>
            <person name="Li G."/>
            <person name="Shao Z."/>
        </authorList>
    </citation>
    <scope>NUCLEOTIDE SEQUENCE [LARGE SCALE GENOMIC DNA]</scope>
    <source>
        <strain evidence="7">13D2W-2</strain>
    </source>
</reference>